<evidence type="ECO:0000313" key="1">
    <source>
        <dbReference type="EMBL" id="KAF6146595.1"/>
    </source>
</evidence>
<sequence length="63" mass="7497">RKVVRTTTYYIRTTLAILSRRPILSKVVRTTFFILEIWPKDRFRSNDLSSFEGFRPIGVNSFE</sequence>
<protein>
    <submittedName>
        <fullName evidence="1">Uncharacterized protein</fullName>
    </submittedName>
</protein>
<feature type="non-terminal residue" evidence="1">
    <location>
        <position position="1"/>
    </location>
</feature>
<reference evidence="1 2" key="1">
    <citation type="journal article" date="2020" name="IScience">
        <title>Genome Sequencing of the Endangered Kingdonia uniflora (Circaeasteraceae, Ranunculales) Reveals Potential Mechanisms of Evolutionary Specialization.</title>
        <authorList>
            <person name="Sun Y."/>
            <person name="Deng T."/>
            <person name="Zhang A."/>
            <person name="Moore M.J."/>
            <person name="Landis J.B."/>
            <person name="Lin N."/>
            <person name="Zhang H."/>
            <person name="Zhang X."/>
            <person name="Huang J."/>
            <person name="Zhang X."/>
            <person name="Sun H."/>
            <person name="Wang H."/>
        </authorList>
    </citation>
    <scope>NUCLEOTIDE SEQUENCE [LARGE SCALE GENOMIC DNA]</scope>
    <source>
        <strain evidence="1">TB1705</strain>
        <tissue evidence="1">Leaf</tissue>
    </source>
</reference>
<dbReference type="EMBL" id="JACGCM010001965">
    <property type="protein sequence ID" value="KAF6146595.1"/>
    <property type="molecule type" value="Genomic_DNA"/>
</dbReference>
<gene>
    <name evidence="1" type="ORF">GIB67_008881</name>
</gene>
<comment type="caution">
    <text evidence="1">The sequence shown here is derived from an EMBL/GenBank/DDBJ whole genome shotgun (WGS) entry which is preliminary data.</text>
</comment>
<dbReference type="Proteomes" id="UP000541444">
    <property type="component" value="Unassembled WGS sequence"/>
</dbReference>
<name>A0A7J7LVF4_9MAGN</name>
<dbReference type="AlphaFoldDB" id="A0A7J7LVF4"/>
<proteinExistence type="predicted"/>
<accession>A0A7J7LVF4</accession>
<keyword evidence="2" id="KW-1185">Reference proteome</keyword>
<feature type="non-terminal residue" evidence="1">
    <location>
        <position position="63"/>
    </location>
</feature>
<evidence type="ECO:0000313" key="2">
    <source>
        <dbReference type="Proteomes" id="UP000541444"/>
    </source>
</evidence>
<organism evidence="1 2">
    <name type="scientific">Kingdonia uniflora</name>
    <dbReference type="NCBI Taxonomy" id="39325"/>
    <lineage>
        <taxon>Eukaryota</taxon>
        <taxon>Viridiplantae</taxon>
        <taxon>Streptophyta</taxon>
        <taxon>Embryophyta</taxon>
        <taxon>Tracheophyta</taxon>
        <taxon>Spermatophyta</taxon>
        <taxon>Magnoliopsida</taxon>
        <taxon>Ranunculales</taxon>
        <taxon>Circaeasteraceae</taxon>
        <taxon>Kingdonia</taxon>
    </lineage>
</organism>